<evidence type="ECO:0008006" key="4">
    <source>
        <dbReference type="Google" id="ProtNLM"/>
    </source>
</evidence>
<evidence type="ECO:0000313" key="2">
    <source>
        <dbReference type="EMBL" id="TCL07346.1"/>
    </source>
</evidence>
<keyword evidence="1" id="KW-1133">Transmembrane helix</keyword>
<organism evidence="2 3">
    <name type="scientific">Sodalis ligni</name>
    <dbReference type="NCBI Taxonomy" id="2697027"/>
    <lineage>
        <taxon>Bacteria</taxon>
        <taxon>Pseudomonadati</taxon>
        <taxon>Pseudomonadota</taxon>
        <taxon>Gammaproteobacteria</taxon>
        <taxon>Enterobacterales</taxon>
        <taxon>Bruguierivoracaceae</taxon>
        <taxon>Sodalis</taxon>
    </lineage>
</organism>
<comment type="caution">
    <text evidence="2">The sequence shown here is derived from an EMBL/GenBank/DDBJ whole genome shotgun (WGS) entry which is preliminary data.</text>
</comment>
<dbReference type="InterPro" id="IPR029044">
    <property type="entry name" value="Nucleotide-diphossugar_trans"/>
</dbReference>
<dbReference type="Gene3D" id="3.90.550.10">
    <property type="entry name" value="Spore Coat Polysaccharide Biosynthesis Protein SpsA, Chain A"/>
    <property type="match status" value="1"/>
</dbReference>
<name>A0A4R1NRC6_9GAMM</name>
<accession>A0A4R1NRC6</accession>
<evidence type="ECO:0000256" key="1">
    <source>
        <dbReference type="SAM" id="Phobius"/>
    </source>
</evidence>
<dbReference type="Proteomes" id="UP000294555">
    <property type="component" value="Unassembled WGS sequence"/>
</dbReference>
<dbReference type="EMBL" id="SJOI01000001">
    <property type="protein sequence ID" value="TCL07346.1"/>
    <property type="molecule type" value="Genomic_DNA"/>
</dbReference>
<feature type="transmembrane region" description="Helical" evidence="1">
    <location>
        <begin position="259"/>
        <end position="279"/>
    </location>
</feature>
<evidence type="ECO:0000313" key="3">
    <source>
        <dbReference type="Proteomes" id="UP000294555"/>
    </source>
</evidence>
<sequence>MQMALVEQRIFFLVIIYNKELKDALTLQSFLDFNFKNSNLTIFNNGPTPIDSNPELISALLNAFDEVSYEVHLENMPLSIAYNNFIEKHSDGTRFVLLDDDTLITKTFAERINAPQNDFDLELPTIISPSDGKIHYPIINKKPAPSALLLPTDKLFSIGSGLIISRNLITKFEQHDLKLFDECFALYGVDFSFFRRIGFLTHQKVKFSIVSTCELIHSLSRLDDTGQDESRNIERIIDKVLCARRYPNLEFYNFLFRKIARSALSLNFSLISLIFKIYFSGYHPRCKDYLKLRDITD</sequence>
<protein>
    <recommendedName>
        <fullName evidence="4">Glycosyl transferase family 2</fullName>
    </recommendedName>
</protein>
<proteinExistence type="predicted"/>
<dbReference type="OrthoDB" id="5829996at2"/>
<reference evidence="2 3" key="1">
    <citation type="submission" date="2019-02" db="EMBL/GenBank/DDBJ databases">
        <title>Investigation of anaerobic lignin degradation for improved lignocellulosic biofuels.</title>
        <authorList>
            <person name="Deangelis K."/>
        </authorList>
    </citation>
    <scope>NUCLEOTIDE SEQUENCE [LARGE SCALE GENOMIC DNA]</scope>
    <source>
        <strain evidence="2 3">159R</strain>
    </source>
</reference>
<dbReference type="SUPFAM" id="SSF53448">
    <property type="entry name" value="Nucleotide-diphospho-sugar transferases"/>
    <property type="match status" value="1"/>
</dbReference>
<dbReference type="AlphaFoldDB" id="A0A4R1NRC6"/>
<keyword evidence="1" id="KW-0812">Transmembrane</keyword>
<dbReference type="CDD" id="cd00761">
    <property type="entry name" value="Glyco_tranf_GTA_type"/>
    <property type="match status" value="1"/>
</dbReference>
<gene>
    <name evidence="2" type="ORF">EZJ58_5665</name>
</gene>
<keyword evidence="3" id="KW-1185">Reference proteome</keyword>
<keyword evidence="1" id="KW-0472">Membrane</keyword>
<dbReference type="RefSeq" id="WP_132927482.1">
    <property type="nucleotide sequence ID" value="NZ_SJOI01000001.1"/>
</dbReference>